<sequence length="744" mass="85302">MSTPSPFITTTTVINTAIPSSSFEKVKNAYDHGDNDEIIRQATSTIAHIEQLVLLSILVQRAHALSMKSKFGAAAQDAETMIKYAPTLPQGYLCFGKLLTMQGKQTRALIVYQEGLEKVPTNDPAYGQLLQAKKMADEKNNKRFDLVSALPLEVKDEIVSLLLEEERADLFDVSTTWSRRLENCQKAWRYIYNKHGYYGDIAVSRVLPKIAKHISDLIITTTEDKVWLKYLEHLENGQFRNLRSLQLTDHRIYIVFSGNSVISLMDGFWKARYTLTKIDLLFSKRGSPITITDILFYLPYLETLVLDTPELLADILGDLESIQEPHHSLVDLTLDTERTAGDALKRLTKWCPYVKRLRLEYAQSTALDVVNDYFPNVEMLGYNNGYKLPESHKVLNQEYNNNKPIIPIISMNNMYTKQKQGRLRAFYSVNDGLGVPGEEFLRILQKNQKTLEIIHANMGMTEQQMLDDELHNNFRPDYSIEAASVILNLDRLKKIMFWPDIYGVYERLFCRMIRPSLEYFKLTKTSDLPAVVDMLINSQQLFETLGLSRIFIINNDQENGIATQCLVRLFNEYAATSLPGPNTTKKLTYFMFDCCSFISDDVLDALANVRTIKGLSFQGNTRITPQGLKNFFIKLNKQNVQITELRLAEMGGSMDNKTLLDIISTMRELEALYLGNVHGLRDNDIKELINNAKKLDNLTVKRCHVDPEEIITFVNNTSRNFKYLNIHEYESDNDILTFDFDAYD</sequence>
<dbReference type="SUPFAM" id="SSF52047">
    <property type="entry name" value="RNI-like"/>
    <property type="match status" value="1"/>
</dbReference>
<dbReference type="AlphaFoldDB" id="A0A8H7VEJ3"/>
<organism evidence="1 2">
    <name type="scientific">Circinella minor</name>
    <dbReference type="NCBI Taxonomy" id="1195481"/>
    <lineage>
        <taxon>Eukaryota</taxon>
        <taxon>Fungi</taxon>
        <taxon>Fungi incertae sedis</taxon>
        <taxon>Mucoromycota</taxon>
        <taxon>Mucoromycotina</taxon>
        <taxon>Mucoromycetes</taxon>
        <taxon>Mucorales</taxon>
        <taxon>Lichtheimiaceae</taxon>
        <taxon>Circinella</taxon>
    </lineage>
</organism>
<evidence type="ECO:0000313" key="2">
    <source>
        <dbReference type="Proteomes" id="UP000646827"/>
    </source>
</evidence>
<gene>
    <name evidence="1" type="ORF">INT45_006732</name>
</gene>
<keyword evidence="2" id="KW-1185">Reference proteome</keyword>
<reference evidence="1 2" key="1">
    <citation type="submission" date="2020-12" db="EMBL/GenBank/DDBJ databases">
        <title>Metabolic potential, ecology and presence of endohyphal bacteria is reflected in genomic diversity of Mucoromycotina.</title>
        <authorList>
            <person name="Muszewska A."/>
            <person name="Okrasinska A."/>
            <person name="Steczkiewicz K."/>
            <person name="Drgas O."/>
            <person name="Orlowska M."/>
            <person name="Perlinska-Lenart U."/>
            <person name="Aleksandrzak-Piekarczyk T."/>
            <person name="Szatraj K."/>
            <person name="Zielenkiewicz U."/>
            <person name="Pilsyk S."/>
            <person name="Malc E."/>
            <person name="Mieczkowski P."/>
            <person name="Kruszewska J.S."/>
            <person name="Biernat P."/>
            <person name="Pawlowska J."/>
        </authorList>
    </citation>
    <scope>NUCLEOTIDE SEQUENCE [LARGE SCALE GENOMIC DNA]</scope>
    <source>
        <strain evidence="1 2">CBS 142.35</strain>
    </source>
</reference>
<dbReference type="Gene3D" id="3.80.10.10">
    <property type="entry name" value="Ribonuclease Inhibitor"/>
    <property type="match status" value="1"/>
</dbReference>
<name>A0A8H7VEJ3_9FUNG</name>
<comment type="caution">
    <text evidence="1">The sequence shown here is derived from an EMBL/GenBank/DDBJ whole genome shotgun (WGS) entry which is preliminary data.</text>
</comment>
<evidence type="ECO:0008006" key="3">
    <source>
        <dbReference type="Google" id="ProtNLM"/>
    </source>
</evidence>
<dbReference type="OrthoDB" id="629492at2759"/>
<dbReference type="InterPro" id="IPR032675">
    <property type="entry name" value="LRR_dom_sf"/>
</dbReference>
<evidence type="ECO:0000313" key="1">
    <source>
        <dbReference type="EMBL" id="KAG2217565.1"/>
    </source>
</evidence>
<accession>A0A8H7VEJ3</accession>
<dbReference type="EMBL" id="JAEPRB010000289">
    <property type="protein sequence ID" value="KAG2217565.1"/>
    <property type="molecule type" value="Genomic_DNA"/>
</dbReference>
<dbReference type="InterPro" id="IPR011990">
    <property type="entry name" value="TPR-like_helical_dom_sf"/>
</dbReference>
<proteinExistence type="predicted"/>
<dbReference type="SUPFAM" id="SSF48452">
    <property type="entry name" value="TPR-like"/>
    <property type="match status" value="1"/>
</dbReference>
<dbReference type="Proteomes" id="UP000646827">
    <property type="component" value="Unassembled WGS sequence"/>
</dbReference>
<dbReference type="Gene3D" id="1.25.40.10">
    <property type="entry name" value="Tetratricopeptide repeat domain"/>
    <property type="match status" value="1"/>
</dbReference>
<protein>
    <recommendedName>
        <fullName evidence="3">F-box domain-containing protein</fullName>
    </recommendedName>
</protein>